<protein>
    <submittedName>
        <fullName evidence="4">Type II secretion system protein</fullName>
    </submittedName>
</protein>
<dbReference type="OrthoDB" id="2455069at2"/>
<reference evidence="4 5" key="1">
    <citation type="submission" date="2019-03" db="EMBL/GenBank/DDBJ databases">
        <title>Complete genome sequence of Paenisporosarcina antarctica CGMCC 1.6503T.</title>
        <authorList>
            <person name="Rong J.-C."/>
            <person name="Chi N.-Y."/>
            <person name="Zhang Q.-F."/>
        </authorList>
    </citation>
    <scope>NUCLEOTIDE SEQUENCE [LARGE SCALE GENOMIC DNA]</scope>
    <source>
        <strain evidence="4 5">CGMCC 1.6503</strain>
    </source>
</reference>
<accession>A0A4P6ZXF0</accession>
<dbReference type="PROSITE" id="PS00409">
    <property type="entry name" value="PROKAR_NTER_METHYL"/>
    <property type="match status" value="1"/>
</dbReference>
<evidence type="ECO:0000256" key="2">
    <source>
        <dbReference type="ARBA" id="ARBA00023287"/>
    </source>
</evidence>
<dbReference type="EMBL" id="CP038015">
    <property type="protein sequence ID" value="QBP40759.1"/>
    <property type="molecule type" value="Genomic_DNA"/>
</dbReference>
<dbReference type="InterPro" id="IPR012902">
    <property type="entry name" value="N_methyl_site"/>
</dbReference>
<keyword evidence="3" id="KW-1133">Transmembrane helix</keyword>
<sequence length="159" mass="17880">MLMKLLKSEKGITLVELIAALTLVSLVAVLIMTTLSIGIQRSVIESEKTKIQQEANLITSKLLNIHRSGNCYQIDVTENNDLQVLTYVESNQSTCENIFNKTITINNADYDISTMNSPLPLEKINPTKENNSISIVLTLESRRTINYEINTTLSRYKTN</sequence>
<dbReference type="RefSeq" id="WP_134209450.1">
    <property type="nucleotide sequence ID" value="NZ_CP038015.1"/>
</dbReference>
<gene>
    <name evidence="4" type="ORF">E2636_06330</name>
</gene>
<keyword evidence="2" id="KW-0178">Competence</keyword>
<feature type="transmembrane region" description="Helical" evidence="3">
    <location>
        <begin position="12"/>
        <end position="39"/>
    </location>
</feature>
<keyword evidence="5" id="KW-1185">Reference proteome</keyword>
<name>A0A4P6ZXF0_9BACL</name>
<evidence type="ECO:0000256" key="1">
    <source>
        <dbReference type="ARBA" id="ARBA00004241"/>
    </source>
</evidence>
<dbReference type="Proteomes" id="UP000294292">
    <property type="component" value="Chromosome"/>
</dbReference>
<dbReference type="GO" id="GO:0009986">
    <property type="term" value="C:cell surface"/>
    <property type="evidence" value="ECO:0007669"/>
    <property type="project" value="UniProtKB-SubCell"/>
</dbReference>
<comment type="subcellular location">
    <subcellularLocation>
        <location evidence="1">Cell surface</location>
    </subcellularLocation>
</comment>
<proteinExistence type="predicted"/>
<keyword evidence="3" id="KW-0812">Transmembrane</keyword>
<evidence type="ECO:0000256" key="3">
    <source>
        <dbReference type="SAM" id="Phobius"/>
    </source>
</evidence>
<organism evidence="4 5">
    <name type="scientific">Paenisporosarcina antarctica</name>
    <dbReference type="NCBI Taxonomy" id="417367"/>
    <lineage>
        <taxon>Bacteria</taxon>
        <taxon>Bacillati</taxon>
        <taxon>Bacillota</taxon>
        <taxon>Bacilli</taxon>
        <taxon>Bacillales</taxon>
        <taxon>Caryophanaceae</taxon>
        <taxon>Paenisporosarcina</taxon>
    </lineage>
</organism>
<dbReference type="GO" id="GO:0030420">
    <property type="term" value="P:establishment of competence for transformation"/>
    <property type="evidence" value="ECO:0007669"/>
    <property type="project" value="UniProtKB-KW"/>
</dbReference>
<dbReference type="AlphaFoldDB" id="A0A4P6ZXF0"/>
<evidence type="ECO:0000313" key="4">
    <source>
        <dbReference type="EMBL" id="QBP40759.1"/>
    </source>
</evidence>
<dbReference type="KEGG" id="panc:E2636_06330"/>
<evidence type="ECO:0000313" key="5">
    <source>
        <dbReference type="Proteomes" id="UP000294292"/>
    </source>
</evidence>
<keyword evidence="3" id="KW-0472">Membrane</keyword>